<dbReference type="GO" id="GO:0005737">
    <property type="term" value="C:cytoplasm"/>
    <property type="evidence" value="ECO:0007669"/>
    <property type="project" value="UniProtKB-SubCell"/>
</dbReference>
<gene>
    <name evidence="11" type="ORF">HETIRDRAFT_310684</name>
</gene>
<dbReference type="RefSeq" id="XP_009543126.1">
    <property type="nucleotide sequence ID" value="XM_009544831.1"/>
</dbReference>
<dbReference type="PROSITE" id="PS50103">
    <property type="entry name" value="ZF_C3H1"/>
    <property type="match status" value="1"/>
</dbReference>
<evidence type="ECO:0000256" key="7">
    <source>
        <dbReference type="PROSITE-ProRule" id="PRU00723"/>
    </source>
</evidence>
<evidence type="ECO:0000256" key="2">
    <source>
        <dbReference type="ARBA" id="ARBA00022490"/>
    </source>
</evidence>
<dbReference type="PROSITE" id="PS51981">
    <property type="entry name" value="ZF_RZ"/>
    <property type="match status" value="1"/>
</dbReference>
<dbReference type="GO" id="GO:0004386">
    <property type="term" value="F:helicase activity"/>
    <property type="evidence" value="ECO:0007669"/>
    <property type="project" value="InterPro"/>
</dbReference>
<evidence type="ECO:0000313" key="12">
    <source>
        <dbReference type="Proteomes" id="UP000030671"/>
    </source>
</evidence>
<proteinExistence type="predicted"/>
<feature type="compositionally biased region" description="Basic residues" evidence="8">
    <location>
        <begin position="962"/>
        <end position="973"/>
    </location>
</feature>
<evidence type="ECO:0000256" key="8">
    <source>
        <dbReference type="SAM" id="MobiDB-lite"/>
    </source>
</evidence>
<dbReference type="InterPro" id="IPR047187">
    <property type="entry name" value="SF1_C_Upf1"/>
</dbReference>
<evidence type="ECO:0000256" key="4">
    <source>
        <dbReference type="ARBA" id="ARBA00022771"/>
    </source>
</evidence>
<feature type="compositionally biased region" description="Basic residues" evidence="8">
    <location>
        <begin position="14"/>
        <end position="23"/>
    </location>
</feature>
<name>W4KL17_HETIT</name>
<dbReference type="Proteomes" id="UP000030671">
    <property type="component" value="Unassembled WGS sequence"/>
</dbReference>
<dbReference type="InParanoid" id="W4KL17"/>
<keyword evidence="6" id="KW-0391">Immunity</keyword>
<keyword evidence="2" id="KW-0963">Cytoplasm</keyword>
<organism evidence="11 12">
    <name type="scientific">Heterobasidion irregulare (strain TC 32-1)</name>
    <dbReference type="NCBI Taxonomy" id="747525"/>
    <lineage>
        <taxon>Eukaryota</taxon>
        <taxon>Fungi</taxon>
        <taxon>Dikarya</taxon>
        <taxon>Basidiomycota</taxon>
        <taxon>Agaricomycotina</taxon>
        <taxon>Agaricomycetes</taxon>
        <taxon>Russulales</taxon>
        <taxon>Bondarzewiaceae</taxon>
        <taxon>Heterobasidion</taxon>
        <taxon>Heterobasidion annosum species complex</taxon>
    </lineage>
</organism>
<dbReference type="InterPro" id="IPR045055">
    <property type="entry name" value="DNA2/NAM7-like"/>
</dbReference>
<sequence>MSHRNSDNNYVYRGRPRSSKRGMSRGTSGPDDHNSSRSTDNSPANMHAHRQNMPRAPNGICNFYWSTGACNRGFECTFRHQPNTNVVEASAIVAPSDDIDQAPDFFSTEGLAFNNGSVRNEQHTLKPSEAHNHLKQFTPNNFVFLRPLQVEGFARIFASVDARNKHWNADTAQSFLDSIVNGNALFRIGDALRWEPVSIRAGYLASDLVLRSTVHHNINALYTLIENNYDVIHANLHTCIGDMMQAMSWADPTPGLSAARKGTLDGVMVFKTLSIVLSQYFSRFKSAIQNHPQISSLVKDITTWFDTWSTAVSSSTPRFADPIISSSKNVKILTIGQLRDDVHRLRAIVLRESGRADQSRRPGARSTTVSAAQRREALIARLRQTYDPPGELREGGQVRHDNDFSDIAKIRIAPTHKELMSPIEPYLPKFVPGAPHHLPANSMERHLDIQFRLLRQELIHTIRQSISVLHMDLEKMWTSPRQKRKPTNLEKVIDNNGGAYKTSGHDSVFFHMYTNVQFSPAKAERRNFAVGLSVDAPPGPARDPSSKKRAEYWEHSQRLKNGSLVVLVLVSSNSSQIYLGTITSMGTDIAESAKALTDRIQLHVSFFDAEIELAALRQDKFASGKSKFGLLIDNNIMFESIRPFLETLQTVEPTSIPFSRYIAQDATLKNVPVDLPRYARVPGFKFDLTSLARPGQHIQSMNAQDQISVARARQELCRASDLDPSQAEAMVDALTREVSLIQGPPGTGKVSLEPKQTISASFMPSGQSYTGKEILRVLFASKIKPIVLIAFTNHALDHMISSILDSKITDNIVRLGSRSTDERIAEYNLGKLEKMGGRTMLDRSIHREYAAIKEIEEDMQNIVQIIQIPRLSWEKLEQFLDIHYPEQAESLRSPPYWISHLIEQIRADEATNGEWTRVEASSSRKQRDENDPELRNGPYGFWKRAGDLDFIQPPPPTQSKTPKGKKSKSRKRAHTDEVAAEDSPADPITDPRLTFFESLGFGGLIPTTPSSRRLTNHLVDVDNVWSMSRDERNRLSASWEEDIRKMAYESNISEFEMLRARYREACKRYNDARDQPNSLDWMYNDRPVFFSLIATALRIILYRTYITTGAAKLISLLTAIRPKVLMVEEAGQVLESHIIASLVPSVEHIICIGDPQQLRPTLTTYALSMDSDTGRELYKFDRSLMERLADNGMPMSQILVQRRMRPSISHFIRTILYNNLEDNAIVHSYPSVVGMQKDVFFFTHTYKENGEADSVSKFNAFEVEMTRDLVMYLLKQGPYSGQGDIAVLCAYLGQLQKVRAALRDVKLTVSVDERDEDQLRKQGAGEDAERQSENVSVANHIRLGTVDTFQGEEAKIVIVSLVRNSGSFEGDSSSIGFLKSSNRINVALSRAKHGLFILGNASNLRQNKTWGKILDEMEDREQVGQGFPIVCPRHPKQAQIVASPKLLSTVAPEGGCLLPCKVRLPCGHICQSVCHPDFDGHRGMICDEPCTRTPCIRRHPCPLRCSEDCGKCQFPIYNVVLPCGHTAKRVPCHSLENLTLVQCEQKVVKKLPSCGHSLSVSCHQDPRKAVCQELCGGTMLCCSRSCRSKCSDCQQVTRPSLPDNFVGIITRTSHVEHPCERLLYCQHNCGLACSQNHDCNSMCAGQCRQTCSHHACTLPCWQPCPPCMEPCDWTCAHMSCSVSCGSICSRLPCDQPCTHQLSCGHPCPSVCGEPCDIQTCVICLPDDQKNYIVDFIMQRTLADIDTTSADTSERLISLLCGHTFTVETLDGHCRMSEFYETDGVGRYTSTKSPPINYQSPPSCPTCRGPISALRYGRVTKRANLDILEQNVASTMSHSLEEVSPEVQMLQSRLQSLKSKAKEIKPQVVPWDLTNSDRLAKIRDSQCGREDEPLPHILFSQEKMISTHGFGTQEASSWTAVVNGIVKAYRKVSAVATTRGPHIRAYEAALSTLYRLELAVIAVDSARATDAPEPLAMIEVNKKIGQPPHKADTRFQVEAFLLSLELRFMLAEISQSRVESLATISDDKDVKHHKELWNSFTAFIYDSCLNDSQKALVVAERSSASRLAARSAIYVLRSEFEKFRLMILRARDSLARTGRLDDGERKQLVNMVSARANAAREFLRNVETSYIRSRPSNSLKVLGEELKWFEINCGRKAERYVQEYTELGTHLMTDRGYQPLSIQEMADVVKAFGFSHRGHFYNCQNGHTFVIGECGGAMEEARCPECQAPIGGSRHNLNSSNTRAAEYEEIARQQGSANSPWAWAHGA</sequence>
<feature type="domain" description="C3H1-type" evidence="9">
    <location>
        <begin position="55"/>
        <end position="83"/>
    </location>
</feature>
<dbReference type="KEGG" id="hir:HETIRDRAFT_310684"/>
<dbReference type="HOGENOM" id="CLU_001490_4_0_1"/>
<dbReference type="EMBL" id="KI925455">
    <property type="protein sequence ID" value="ETW86384.1"/>
    <property type="molecule type" value="Genomic_DNA"/>
</dbReference>
<dbReference type="GO" id="GO:0002376">
    <property type="term" value="P:immune system process"/>
    <property type="evidence" value="ECO:0007669"/>
    <property type="project" value="UniProtKB-KW"/>
</dbReference>
<keyword evidence="12" id="KW-1185">Reference proteome</keyword>
<evidence type="ECO:0000256" key="5">
    <source>
        <dbReference type="ARBA" id="ARBA00022833"/>
    </source>
</evidence>
<feature type="zinc finger region" description="C3H1-type" evidence="7">
    <location>
        <begin position="55"/>
        <end position="83"/>
    </location>
</feature>
<accession>W4KL17</accession>
<dbReference type="GO" id="GO:0031380">
    <property type="term" value="C:nuclear RNA-directed RNA polymerase complex"/>
    <property type="evidence" value="ECO:0007669"/>
    <property type="project" value="TreeGrafter"/>
</dbReference>
<feature type="region of interest" description="Disordered" evidence="8">
    <location>
        <begin position="913"/>
        <end position="989"/>
    </location>
</feature>
<dbReference type="SUPFAM" id="SSF52540">
    <property type="entry name" value="P-loop containing nucleoside triphosphate hydrolases"/>
    <property type="match status" value="1"/>
</dbReference>
<dbReference type="CDD" id="cd06008">
    <property type="entry name" value="NF-X1-zinc-finger"/>
    <property type="match status" value="2"/>
</dbReference>
<feature type="domain" description="RZ-type" evidence="10">
    <location>
        <begin position="2179"/>
        <end position="2252"/>
    </location>
</feature>
<dbReference type="PANTHER" id="PTHR10887">
    <property type="entry name" value="DNA2/NAM7 HELICASE FAMILY"/>
    <property type="match status" value="1"/>
</dbReference>
<dbReference type="InterPro" id="IPR000571">
    <property type="entry name" value="Znf_CCCH"/>
</dbReference>
<feature type="region of interest" description="Disordered" evidence="8">
    <location>
        <begin position="1"/>
        <end position="53"/>
    </location>
</feature>
<dbReference type="Gene3D" id="3.40.50.300">
    <property type="entry name" value="P-loop containing nucleotide triphosphate hydrolases"/>
    <property type="match status" value="3"/>
</dbReference>
<feature type="compositionally biased region" description="Basic and acidic residues" evidence="8">
    <location>
        <begin position="925"/>
        <end position="934"/>
    </location>
</feature>
<dbReference type="GO" id="GO:0031048">
    <property type="term" value="P:regulatory ncRNA-mediated heterochromatin formation"/>
    <property type="evidence" value="ECO:0007669"/>
    <property type="project" value="TreeGrafter"/>
</dbReference>
<dbReference type="eggNOG" id="KOG1807">
    <property type="taxonomic scope" value="Eukaryota"/>
</dbReference>
<dbReference type="OrthoDB" id="2423195at2759"/>
<evidence type="ECO:0000259" key="9">
    <source>
        <dbReference type="PROSITE" id="PS50103"/>
    </source>
</evidence>
<evidence type="ECO:0000256" key="6">
    <source>
        <dbReference type="ARBA" id="ARBA00022859"/>
    </source>
</evidence>
<dbReference type="InterPro" id="IPR046439">
    <property type="entry name" value="ZF_RZ_dom"/>
</dbReference>
<reference evidence="11 12" key="1">
    <citation type="journal article" date="2012" name="New Phytol.">
        <title>Insight into trade-off between wood decay and parasitism from the genome of a fungal forest pathogen.</title>
        <authorList>
            <person name="Olson A."/>
            <person name="Aerts A."/>
            <person name="Asiegbu F."/>
            <person name="Belbahri L."/>
            <person name="Bouzid O."/>
            <person name="Broberg A."/>
            <person name="Canback B."/>
            <person name="Coutinho P.M."/>
            <person name="Cullen D."/>
            <person name="Dalman K."/>
            <person name="Deflorio G."/>
            <person name="van Diepen L.T."/>
            <person name="Dunand C."/>
            <person name="Duplessis S."/>
            <person name="Durling M."/>
            <person name="Gonthier P."/>
            <person name="Grimwood J."/>
            <person name="Fossdal C.G."/>
            <person name="Hansson D."/>
            <person name="Henrissat B."/>
            <person name="Hietala A."/>
            <person name="Himmelstrand K."/>
            <person name="Hoffmeister D."/>
            <person name="Hogberg N."/>
            <person name="James T.Y."/>
            <person name="Karlsson M."/>
            <person name="Kohler A."/>
            <person name="Kues U."/>
            <person name="Lee Y.H."/>
            <person name="Lin Y.C."/>
            <person name="Lind M."/>
            <person name="Lindquist E."/>
            <person name="Lombard V."/>
            <person name="Lucas S."/>
            <person name="Lunden K."/>
            <person name="Morin E."/>
            <person name="Murat C."/>
            <person name="Park J."/>
            <person name="Raffaello T."/>
            <person name="Rouze P."/>
            <person name="Salamov A."/>
            <person name="Schmutz J."/>
            <person name="Solheim H."/>
            <person name="Stahlberg J."/>
            <person name="Velez H."/>
            <person name="de Vries R.P."/>
            <person name="Wiebenga A."/>
            <person name="Woodward S."/>
            <person name="Yakovlev I."/>
            <person name="Garbelotto M."/>
            <person name="Martin F."/>
            <person name="Grigoriev I.V."/>
            <person name="Stenlid J."/>
        </authorList>
    </citation>
    <scope>NUCLEOTIDE SEQUENCE [LARGE SCALE GENOMIC DNA]</scope>
    <source>
        <strain evidence="11 12">TC 32-1</strain>
    </source>
</reference>
<keyword evidence="5 7" id="KW-0862">Zinc</keyword>
<dbReference type="InterPro" id="IPR041679">
    <property type="entry name" value="DNA2/NAM7-like_C"/>
</dbReference>
<keyword evidence="3 7" id="KW-0479">Metal-binding</keyword>
<dbReference type="GeneID" id="20669797"/>
<dbReference type="Pfam" id="PF20173">
    <property type="entry name" value="ZnF_RZ-type"/>
    <property type="match status" value="1"/>
</dbReference>
<dbReference type="GO" id="GO:0008270">
    <property type="term" value="F:zinc ion binding"/>
    <property type="evidence" value="ECO:0007669"/>
    <property type="project" value="UniProtKB-KW"/>
</dbReference>
<dbReference type="CDD" id="cd18808">
    <property type="entry name" value="SF1_C_Upf1"/>
    <property type="match status" value="1"/>
</dbReference>
<dbReference type="Pfam" id="PF13086">
    <property type="entry name" value="AAA_11"/>
    <property type="match status" value="1"/>
</dbReference>
<keyword evidence="4 7" id="KW-0863">Zinc-finger</keyword>
<dbReference type="InterPro" id="IPR041677">
    <property type="entry name" value="DNA2/NAM7_AAA_11"/>
</dbReference>
<evidence type="ECO:0000313" key="11">
    <source>
        <dbReference type="EMBL" id="ETW86384.1"/>
    </source>
</evidence>
<dbReference type="InterPro" id="IPR027417">
    <property type="entry name" value="P-loop_NTPase"/>
</dbReference>
<evidence type="ECO:0000256" key="3">
    <source>
        <dbReference type="ARBA" id="ARBA00022723"/>
    </source>
</evidence>
<dbReference type="Pfam" id="PF13087">
    <property type="entry name" value="AAA_12"/>
    <property type="match status" value="1"/>
</dbReference>
<protein>
    <submittedName>
        <fullName evidence="11">Uncharacterized protein</fullName>
    </submittedName>
</protein>
<comment type="subcellular location">
    <subcellularLocation>
        <location evidence="1">Cytoplasm</location>
    </subcellularLocation>
</comment>
<evidence type="ECO:0000256" key="1">
    <source>
        <dbReference type="ARBA" id="ARBA00004496"/>
    </source>
</evidence>
<dbReference type="PANTHER" id="PTHR10887:SF341">
    <property type="entry name" value="NFX1-TYPE ZINC FINGER-CONTAINING PROTEIN 1"/>
    <property type="match status" value="1"/>
</dbReference>
<evidence type="ECO:0000259" key="10">
    <source>
        <dbReference type="PROSITE" id="PS51981"/>
    </source>
</evidence>